<keyword evidence="1" id="KW-0732">Signal</keyword>
<dbReference type="Gene3D" id="3.10.450.360">
    <property type="match status" value="1"/>
</dbReference>
<dbReference type="AlphaFoldDB" id="A0A512BBY3"/>
<dbReference type="EMBL" id="BJYT01000006">
    <property type="protein sequence ID" value="GEO09415.1"/>
    <property type="molecule type" value="Genomic_DNA"/>
</dbReference>
<keyword evidence="3" id="KW-1185">Reference proteome</keyword>
<accession>A0A512BBY3</accession>
<feature type="signal peptide" evidence="1">
    <location>
        <begin position="1"/>
        <end position="20"/>
    </location>
</feature>
<name>A0A512BBY3_9BACT</name>
<evidence type="ECO:0008006" key="4">
    <source>
        <dbReference type="Google" id="ProtNLM"/>
    </source>
</evidence>
<feature type="chain" id="PRO_5021875229" description="Beta-lactamase-inhibitor-like PepSY-like domain-containing protein" evidence="1">
    <location>
        <begin position="21"/>
        <end position="145"/>
    </location>
</feature>
<dbReference type="SUPFAM" id="SSF160574">
    <property type="entry name" value="BT0923-like"/>
    <property type="match status" value="1"/>
</dbReference>
<reference evidence="2 3" key="1">
    <citation type="submission" date="2019-07" db="EMBL/GenBank/DDBJ databases">
        <title>Whole genome shotgun sequence of Segetibacter aerophilus NBRC 106135.</title>
        <authorList>
            <person name="Hosoyama A."/>
            <person name="Uohara A."/>
            <person name="Ohji S."/>
            <person name="Ichikawa N."/>
        </authorList>
    </citation>
    <scope>NUCLEOTIDE SEQUENCE [LARGE SCALE GENOMIC DNA]</scope>
    <source>
        <strain evidence="2 3">NBRC 106135</strain>
    </source>
</reference>
<dbReference type="OrthoDB" id="674838at2"/>
<proteinExistence type="predicted"/>
<organism evidence="2 3">
    <name type="scientific">Segetibacter aerophilus</name>
    <dbReference type="NCBI Taxonomy" id="670293"/>
    <lineage>
        <taxon>Bacteria</taxon>
        <taxon>Pseudomonadati</taxon>
        <taxon>Bacteroidota</taxon>
        <taxon>Chitinophagia</taxon>
        <taxon>Chitinophagales</taxon>
        <taxon>Chitinophagaceae</taxon>
        <taxon>Segetibacter</taxon>
    </lineage>
</organism>
<evidence type="ECO:0000313" key="3">
    <source>
        <dbReference type="Proteomes" id="UP000321513"/>
    </source>
</evidence>
<dbReference type="RefSeq" id="WP_147203537.1">
    <property type="nucleotide sequence ID" value="NZ_BJYT01000006.1"/>
</dbReference>
<dbReference type="Proteomes" id="UP000321513">
    <property type="component" value="Unassembled WGS sequence"/>
</dbReference>
<protein>
    <recommendedName>
        <fullName evidence="4">Beta-lactamase-inhibitor-like PepSY-like domain-containing protein</fullName>
    </recommendedName>
</protein>
<evidence type="ECO:0000313" key="2">
    <source>
        <dbReference type="EMBL" id="GEO09415.1"/>
    </source>
</evidence>
<comment type="caution">
    <text evidence="2">The sequence shown here is derived from an EMBL/GenBank/DDBJ whole genome shotgun (WGS) entry which is preliminary data.</text>
</comment>
<sequence length="145" mass="16075">MKKLLLAAFVVATFATTAFAEPTKVNYLALKNFAAEFKKASDVSWSTTGEFVKATFVADNQRMEAFYTLAGEKIGTSRGISIDELPLKAKRAFAKKYESYNVKESILFEGTDEDAYFIKAENDAEEVIVKVSEGGSVSVFKRNKK</sequence>
<gene>
    <name evidence="2" type="ORF">SAE01_19110</name>
</gene>
<evidence type="ECO:0000256" key="1">
    <source>
        <dbReference type="SAM" id="SignalP"/>
    </source>
</evidence>